<accession>A0ACC2LI97</accession>
<proteinExistence type="predicted"/>
<dbReference type="Proteomes" id="UP001234297">
    <property type="component" value="Chromosome 8"/>
</dbReference>
<evidence type="ECO:0000313" key="1">
    <source>
        <dbReference type="EMBL" id="KAJ8633180.1"/>
    </source>
</evidence>
<dbReference type="EMBL" id="CM056816">
    <property type="protein sequence ID" value="KAJ8633180.1"/>
    <property type="molecule type" value="Genomic_DNA"/>
</dbReference>
<comment type="caution">
    <text evidence="1">The sequence shown here is derived from an EMBL/GenBank/DDBJ whole genome shotgun (WGS) entry which is preliminary data.</text>
</comment>
<gene>
    <name evidence="1" type="ORF">MRB53_026516</name>
</gene>
<name>A0ACC2LI97_PERAE</name>
<protein>
    <submittedName>
        <fullName evidence="1">Uncharacterized protein</fullName>
    </submittedName>
</protein>
<evidence type="ECO:0000313" key="2">
    <source>
        <dbReference type="Proteomes" id="UP001234297"/>
    </source>
</evidence>
<reference evidence="1 2" key="1">
    <citation type="journal article" date="2022" name="Hortic Res">
        <title>A haplotype resolved chromosomal level avocado genome allows analysis of novel avocado genes.</title>
        <authorList>
            <person name="Nath O."/>
            <person name="Fletcher S.J."/>
            <person name="Hayward A."/>
            <person name="Shaw L.M."/>
            <person name="Masouleh A.K."/>
            <person name="Furtado A."/>
            <person name="Henry R.J."/>
            <person name="Mitter N."/>
        </authorList>
    </citation>
    <scope>NUCLEOTIDE SEQUENCE [LARGE SCALE GENOMIC DNA]</scope>
    <source>
        <strain evidence="2">cv. Hass</strain>
    </source>
</reference>
<keyword evidence="2" id="KW-1185">Reference proteome</keyword>
<sequence>MAVCNETLVSPPAESGQQLNLEAIRSRIQEISERPRTCLDFSEISSSESERLLQECLHHLTSNFQKIESEFSDISSLGLEDLDVYLERLKRELSSAEAENALISNEIDALTGTFIKDSIQLESELEGLGTSLKFFDSQDGIQTGYSILGESQGSQANAHEDYNFKILELDHLLEKSNTSLNSLLDLEYVFKRVEAIGQIEGLLSDLKVIEFDGNCIRLAMKTSFPTLESLSCLQKLDFANEPSVLDHELLIELEDGTMQLKNVEIFPNDVYIGEVIDAAKSLRLSLSSLSHPVVESSLEWLVRKVQLRIFLCSLRRLIVKDAEKSRHSFDYSDKDETVIVHLVGNIDAFIKIAHSWPLSTSPLKLVSLKNSDFHSKGISLSLICKIQELANSIDEQRRSQLLSFADAIEEILIQQKHLEP</sequence>
<organism evidence="1 2">
    <name type="scientific">Persea americana</name>
    <name type="common">Avocado</name>
    <dbReference type="NCBI Taxonomy" id="3435"/>
    <lineage>
        <taxon>Eukaryota</taxon>
        <taxon>Viridiplantae</taxon>
        <taxon>Streptophyta</taxon>
        <taxon>Embryophyta</taxon>
        <taxon>Tracheophyta</taxon>
        <taxon>Spermatophyta</taxon>
        <taxon>Magnoliopsida</taxon>
        <taxon>Magnoliidae</taxon>
        <taxon>Laurales</taxon>
        <taxon>Lauraceae</taxon>
        <taxon>Persea</taxon>
    </lineage>
</organism>